<accession>A0A7J4IXR2</accession>
<protein>
    <recommendedName>
        <fullName evidence="2">Peptide methionine sulfoxide reductase MsrA</fullName>
        <shortName evidence="2">Protein-methionine-S-oxide reductase</shortName>
        <ecNumber evidence="2">1.8.4.11</ecNumber>
    </recommendedName>
    <alternativeName>
        <fullName evidence="2">Peptide-methionine (S)-S-oxide reductase</fullName>
        <shortName evidence="2">Peptide Met(O) reductase</shortName>
    </alternativeName>
</protein>
<proteinExistence type="inferred from homology"/>
<dbReference type="AlphaFoldDB" id="A0A7J4IXR2"/>
<comment type="catalytic activity">
    <reaction evidence="2">
        <text>L-methionyl-[protein] + [thioredoxin]-disulfide + H2O = L-methionyl-(S)-S-oxide-[protein] + [thioredoxin]-dithiol</text>
        <dbReference type="Rhea" id="RHEA:14217"/>
        <dbReference type="Rhea" id="RHEA-COMP:10698"/>
        <dbReference type="Rhea" id="RHEA-COMP:10700"/>
        <dbReference type="Rhea" id="RHEA-COMP:12313"/>
        <dbReference type="Rhea" id="RHEA-COMP:12315"/>
        <dbReference type="ChEBI" id="CHEBI:15377"/>
        <dbReference type="ChEBI" id="CHEBI:16044"/>
        <dbReference type="ChEBI" id="CHEBI:29950"/>
        <dbReference type="ChEBI" id="CHEBI:44120"/>
        <dbReference type="ChEBI" id="CHEBI:50058"/>
        <dbReference type="EC" id="1.8.4.11"/>
    </reaction>
</comment>
<dbReference type="Pfam" id="PF01625">
    <property type="entry name" value="PMSR"/>
    <property type="match status" value="1"/>
</dbReference>
<dbReference type="InterPro" id="IPR002569">
    <property type="entry name" value="Met_Sox_Rdtase_MsrA_dom"/>
</dbReference>
<dbReference type="Proteomes" id="UP000565078">
    <property type="component" value="Unassembled WGS sequence"/>
</dbReference>
<evidence type="ECO:0000313" key="5">
    <source>
        <dbReference type="Proteomes" id="UP000565078"/>
    </source>
</evidence>
<dbReference type="Gene3D" id="3.30.1060.10">
    <property type="entry name" value="Peptide methionine sulphoxide reductase MsrA"/>
    <property type="match status" value="1"/>
</dbReference>
<comment type="catalytic activity">
    <reaction evidence="2">
        <text>[thioredoxin]-disulfide + L-methionine + H2O = L-methionine (S)-S-oxide + [thioredoxin]-dithiol</text>
        <dbReference type="Rhea" id="RHEA:19993"/>
        <dbReference type="Rhea" id="RHEA-COMP:10698"/>
        <dbReference type="Rhea" id="RHEA-COMP:10700"/>
        <dbReference type="ChEBI" id="CHEBI:15377"/>
        <dbReference type="ChEBI" id="CHEBI:29950"/>
        <dbReference type="ChEBI" id="CHEBI:50058"/>
        <dbReference type="ChEBI" id="CHEBI:57844"/>
        <dbReference type="ChEBI" id="CHEBI:58772"/>
        <dbReference type="EC" id="1.8.4.11"/>
    </reaction>
</comment>
<name>A0A7J4IXR2_9ARCH</name>
<comment type="similarity">
    <text evidence="2">Belongs to the MsrA Met sulfoxide reductase family.</text>
</comment>
<gene>
    <name evidence="2 4" type="primary">msrA</name>
    <name evidence="4" type="ORF">HA254_00065</name>
</gene>
<keyword evidence="1 2" id="KW-0560">Oxidoreductase</keyword>
<reference evidence="5" key="1">
    <citation type="journal article" date="2020" name="bioRxiv">
        <title>A rank-normalized archaeal taxonomy based on genome phylogeny resolves widespread incomplete and uneven classifications.</title>
        <authorList>
            <person name="Rinke C."/>
            <person name="Chuvochina M."/>
            <person name="Mussig A.J."/>
            <person name="Chaumeil P.-A."/>
            <person name="Waite D.W."/>
            <person name="Whitman W.B."/>
            <person name="Parks D.H."/>
            <person name="Hugenholtz P."/>
        </authorList>
    </citation>
    <scope>NUCLEOTIDE SEQUENCE [LARGE SCALE GENOMIC DNA]</scope>
</reference>
<feature type="active site" evidence="2">
    <location>
        <position position="22"/>
    </location>
</feature>
<comment type="function">
    <text evidence="2">Has an important function as a repair enzyme for proteins that have been inactivated by oxidation. Catalyzes the reversible oxidation-reduction of methionine sulfoxide in proteins to methionine.</text>
</comment>
<dbReference type="EC" id="1.8.4.11" evidence="2"/>
<organism evidence="4 5">
    <name type="scientific">Candidatus Iainarchaeum sp</name>
    <dbReference type="NCBI Taxonomy" id="3101447"/>
    <lineage>
        <taxon>Archaea</taxon>
        <taxon>Candidatus Iainarchaeota</taxon>
        <taxon>Candidatus Iainarchaeia</taxon>
        <taxon>Candidatus Iainarchaeales</taxon>
        <taxon>Candidatus Iainarchaeaceae</taxon>
        <taxon>Candidatus Iainarchaeum</taxon>
    </lineage>
</organism>
<feature type="domain" description="Peptide methionine sulphoxide reductase MsrA" evidence="3">
    <location>
        <begin position="15"/>
        <end position="165"/>
    </location>
</feature>
<evidence type="ECO:0000256" key="1">
    <source>
        <dbReference type="ARBA" id="ARBA00023002"/>
    </source>
</evidence>
<dbReference type="EMBL" id="DUGC01000001">
    <property type="protein sequence ID" value="HIH09045.1"/>
    <property type="molecule type" value="Genomic_DNA"/>
</dbReference>
<evidence type="ECO:0000313" key="4">
    <source>
        <dbReference type="EMBL" id="HIH09045.1"/>
    </source>
</evidence>
<dbReference type="HAMAP" id="MF_01401">
    <property type="entry name" value="MsrA"/>
    <property type="match status" value="1"/>
</dbReference>
<dbReference type="GO" id="GO:0008113">
    <property type="term" value="F:peptide-methionine (S)-S-oxide reductase activity"/>
    <property type="evidence" value="ECO:0007669"/>
    <property type="project" value="UniProtKB-UniRule"/>
</dbReference>
<evidence type="ECO:0000259" key="3">
    <source>
        <dbReference type="Pfam" id="PF01625"/>
    </source>
</evidence>
<comment type="caution">
    <text evidence="4">The sequence shown here is derived from an EMBL/GenBank/DDBJ whole genome shotgun (WGS) entry which is preliminary data.</text>
</comment>
<sequence>MAKDLGADSGETFEKATFAAGCFWHVEELFRQQPGVKSTIAGYTGGTTKNPTYPQVCSDKTGHAESVQVEFDPSKISYEKLLALFWENHDPTTLNRQGPDIGTQYRSVIFYHDENQKGIAVRSKEALEKSGKLGAKKIVTEIVPAGKFYPAEDYHQKYLAKAGLGSCPV</sequence>
<dbReference type="PANTHER" id="PTHR43774:SF1">
    <property type="entry name" value="PEPTIDE METHIONINE SULFOXIDE REDUCTASE MSRA 2"/>
    <property type="match status" value="1"/>
</dbReference>
<dbReference type="InterPro" id="IPR036509">
    <property type="entry name" value="Met_Sox_Rdtase_MsrA_sf"/>
</dbReference>
<dbReference type="PANTHER" id="PTHR43774">
    <property type="entry name" value="PEPTIDE METHIONINE SULFOXIDE REDUCTASE"/>
    <property type="match status" value="1"/>
</dbReference>
<evidence type="ECO:0000256" key="2">
    <source>
        <dbReference type="HAMAP-Rule" id="MF_01401"/>
    </source>
</evidence>
<dbReference type="SUPFAM" id="SSF55068">
    <property type="entry name" value="Peptide methionine sulfoxide reductase"/>
    <property type="match status" value="1"/>
</dbReference>
<dbReference type="NCBIfam" id="TIGR00401">
    <property type="entry name" value="msrA"/>
    <property type="match status" value="1"/>
</dbReference>